<dbReference type="EMBL" id="JAPDOD010000006">
    <property type="protein sequence ID" value="MDA0160593.1"/>
    <property type="molecule type" value="Genomic_DNA"/>
</dbReference>
<dbReference type="Proteomes" id="UP001149140">
    <property type="component" value="Unassembled WGS sequence"/>
</dbReference>
<accession>A0A9X3MSV3</accession>
<evidence type="ECO:0000313" key="1">
    <source>
        <dbReference type="EMBL" id="MDA0160593.1"/>
    </source>
</evidence>
<comment type="caution">
    <text evidence="1">The sequence shown here is derived from an EMBL/GenBank/DDBJ whole genome shotgun (WGS) entry which is preliminary data.</text>
</comment>
<dbReference type="AlphaFoldDB" id="A0A9X3MSV3"/>
<sequence>MLLRIDPWNPEYGSSVELDIESESAPALDLTVEVSGPWAPFAAALPISGRCCAFVDGARRIDANLFAEENDLSVPALAGTWAVGCAWSSRPPVIDDVRVGRALVVGGGLTPPPPLEIRIGTGRHSFTPSSVTGSDTSDPLRGLQNAMRAAEGDAARVALESGRAELVVVDGPLGSALDGAIVGMVKRQSRTYLDRERARVVPALQAGERTPMFKLSRQQFECYSWYLRLTDRRAIDGAMAGIVRVEVAAQAGLPAAQALAELVSGVLPQFAGDPARDPRAPQNLYPVGALESVLRHRLGDPLLVRRAIEAALLEEITRV</sequence>
<dbReference type="InterPro" id="IPR012337">
    <property type="entry name" value="RNaseH-like_sf"/>
</dbReference>
<proteinExistence type="predicted"/>
<reference evidence="1" key="1">
    <citation type="submission" date="2022-10" db="EMBL/GenBank/DDBJ databases">
        <title>The WGS of Solirubrobacter ginsenosidimutans DSM 21036.</title>
        <authorList>
            <person name="Jiang Z."/>
        </authorList>
    </citation>
    <scope>NUCLEOTIDE SEQUENCE</scope>
    <source>
        <strain evidence="1">DSM 21036</strain>
    </source>
</reference>
<name>A0A9X3MSV3_9ACTN</name>
<dbReference type="SUPFAM" id="SSF53098">
    <property type="entry name" value="Ribonuclease H-like"/>
    <property type="match status" value="1"/>
</dbReference>
<evidence type="ECO:0000313" key="2">
    <source>
        <dbReference type="Proteomes" id="UP001149140"/>
    </source>
</evidence>
<organism evidence="1 2">
    <name type="scientific">Solirubrobacter ginsenosidimutans</name>
    <dbReference type="NCBI Taxonomy" id="490573"/>
    <lineage>
        <taxon>Bacteria</taxon>
        <taxon>Bacillati</taxon>
        <taxon>Actinomycetota</taxon>
        <taxon>Thermoleophilia</taxon>
        <taxon>Solirubrobacterales</taxon>
        <taxon>Solirubrobacteraceae</taxon>
        <taxon>Solirubrobacter</taxon>
    </lineage>
</organism>
<protein>
    <submittedName>
        <fullName evidence="1">Uncharacterized protein</fullName>
    </submittedName>
</protein>
<dbReference type="RefSeq" id="WP_270039520.1">
    <property type="nucleotide sequence ID" value="NZ_JAPDOD010000006.1"/>
</dbReference>
<gene>
    <name evidence="1" type="ORF">OM076_09985</name>
</gene>
<keyword evidence="2" id="KW-1185">Reference proteome</keyword>